<reference evidence="10" key="1">
    <citation type="submission" date="2025-08" db="UniProtKB">
        <authorList>
            <consortium name="RefSeq"/>
        </authorList>
    </citation>
    <scope>IDENTIFICATION</scope>
</reference>
<gene>
    <name evidence="10" type="primary">LOC103517442</name>
</gene>
<evidence type="ECO:0000256" key="2">
    <source>
        <dbReference type="ARBA" id="ARBA00006145"/>
    </source>
</evidence>
<dbReference type="GeneID" id="103517442"/>
<dbReference type="Proteomes" id="UP000079169">
    <property type="component" value="Unplaced"/>
</dbReference>
<dbReference type="GO" id="GO:0005576">
    <property type="term" value="C:extracellular region"/>
    <property type="evidence" value="ECO:0007669"/>
    <property type="project" value="UniProtKB-SubCell"/>
</dbReference>
<protein>
    <submittedName>
        <fullName evidence="10">Uncharacterized protein LOC103517442</fullName>
    </submittedName>
</protein>
<keyword evidence="8" id="KW-0812">Transmembrane</keyword>
<dbReference type="KEGG" id="dci:103517442"/>
<dbReference type="RefSeq" id="XP_008480698.1">
    <property type="nucleotide sequence ID" value="XM_008482476.3"/>
</dbReference>
<evidence type="ECO:0000256" key="7">
    <source>
        <dbReference type="SAM" id="MobiDB-lite"/>
    </source>
</evidence>
<evidence type="ECO:0000256" key="3">
    <source>
        <dbReference type="ARBA" id="ARBA00022525"/>
    </source>
</evidence>
<evidence type="ECO:0000313" key="10">
    <source>
        <dbReference type="RefSeq" id="XP_008480698.1"/>
    </source>
</evidence>
<dbReference type="Pfam" id="PF06377">
    <property type="entry name" value="Adipokin_hormo"/>
    <property type="match status" value="1"/>
</dbReference>
<keyword evidence="6" id="KW-0527">Neuropeptide</keyword>
<feature type="transmembrane region" description="Helical" evidence="8">
    <location>
        <begin position="6"/>
        <end position="27"/>
    </location>
</feature>
<evidence type="ECO:0000256" key="1">
    <source>
        <dbReference type="ARBA" id="ARBA00004613"/>
    </source>
</evidence>
<evidence type="ECO:0000313" key="9">
    <source>
        <dbReference type="Proteomes" id="UP000079169"/>
    </source>
</evidence>
<accession>A0A1S3DFI4</accession>
<proteinExistence type="inferred from homology"/>
<feature type="region of interest" description="Disordered" evidence="7">
    <location>
        <begin position="80"/>
        <end position="106"/>
    </location>
</feature>
<keyword evidence="8" id="KW-0472">Membrane</keyword>
<evidence type="ECO:0000256" key="8">
    <source>
        <dbReference type="SAM" id="Phobius"/>
    </source>
</evidence>
<dbReference type="PaxDb" id="121845-A0A1S3DFI4"/>
<keyword evidence="8" id="KW-1133">Transmembrane helix</keyword>
<keyword evidence="5" id="KW-0732">Signal</keyword>
<keyword evidence="9" id="KW-1185">Reference proteome</keyword>
<evidence type="ECO:0000256" key="4">
    <source>
        <dbReference type="ARBA" id="ARBA00022702"/>
    </source>
</evidence>
<comment type="subcellular location">
    <subcellularLocation>
        <location evidence="1">Secreted</location>
    </subcellularLocation>
</comment>
<dbReference type="InterPro" id="IPR010475">
    <property type="entry name" value="AKH/RPCH_hormone"/>
</dbReference>
<organism evidence="9 10">
    <name type="scientific">Diaphorina citri</name>
    <name type="common">Asian citrus psyllid</name>
    <dbReference type="NCBI Taxonomy" id="121845"/>
    <lineage>
        <taxon>Eukaryota</taxon>
        <taxon>Metazoa</taxon>
        <taxon>Ecdysozoa</taxon>
        <taxon>Arthropoda</taxon>
        <taxon>Hexapoda</taxon>
        <taxon>Insecta</taxon>
        <taxon>Pterygota</taxon>
        <taxon>Neoptera</taxon>
        <taxon>Paraneoptera</taxon>
        <taxon>Hemiptera</taxon>
        <taxon>Sternorrhyncha</taxon>
        <taxon>Psylloidea</taxon>
        <taxon>Psyllidae</taxon>
        <taxon>Diaphorininae</taxon>
        <taxon>Diaphorina</taxon>
    </lineage>
</organism>
<sequence>MVKSFLIFNYILCAILASFGVFGQITFSKDWRPSGKRSFNSLLANDDYGNHLRSALGYAKLAEIHIQSLMAFPHQGDKTFQSKSDGSLDDYIVPYYSPPSDDDKLH</sequence>
<keyword evidence="3" id="KW-0964">Secreted</keyword>
<evidence type="ECO:0000256" key="6">
    <source>
        <dbReference type="ARBA" id="ARBA00023320"/>
    </source>
</evidence>
<dbReference type="GO" id="GO:0007218">
    <property type="term" value="P:neuropeptide signaling pathway"/>
    <property type="evidence" value="ECO:0007669"/>
    <property type="project" value="UniProtKB-KW"/>
</dbReference>
<keyword evidence="4" id="KW-0372">Hormone</keyword>
<name>A0A1S3DFI4_DIACI</name>
<evidence type="ECO:0000256" key="5">
    <source>
        <dbReference type="ARBA" id="ARBA00022729"/>
    </source>
</evidence>
<dbReference type="AlphaFoldDB" id="A0A1S3DFI4"/>
<dbReference type="GO" id="GO:0005179">
    <property type="term" value="F:hormone activity"/>
    <property type="evidence" value="ECO:0007669"/>
    <property type="project" value="UniProtKB-KW"/>
</dbReference>
<comment type="similarity">
    <text evidence="2">Belongs to the AKH/HRTH/RPCH family.</text>
</comment>